<dbReference type="RefSeq" id="WP_092114306.1">
    <property type="nucleotide sequence ID" value="NZ_FNTH01000001.1"/>
</dbReference>
<accession>A0A1H4NSY4</accession>
<protein>
    <submittedName>
        <fullName evidence="1">Uncharacterized protein</fullName>
    </submittedName>
</protein>
<evidence type="ECO:0000313" key="1">
    <source>
        <dbReference type="EMBL" id="SEB98320.1"/>
    </source>
</evidence>
<proteinExistence type="predicted"/>
<dbReference type="Proteomes" id="UP000198992">
    <property type="component" value="Unassembled WGS sequence"/>
</dbReference>
<evidence type="ECO:0000313" key="2">
    <source>
        <dbReference type="Proteomes" id="UP000198992"/>
    </source>
</evidence>
<dbReference type="AlphaFoldDB" id="A0A1H4NSY4"/>
<organism evidence="1 2">
    <name type="scientific">Bradyrhizobium erythrophlei</name>
    <dbReference type="NCBI Taxonomy" id="1437360"/>
    <lineage>
        <taxon>Bacteria</taxon>
        <taxon>Pseudomonadati</taxon>
        <taxon>Pseudomonadota</taxon>
        <taxon>Alphaproteobacteria</taxon>
        <taxon>Hyphomicrobiales</taxon>
        <taxon>Nitrobacteraceae</taxon>
        <taxon>Bradyrhizobium</taxon>
    </lineage>
</organism>
<dbReference type="EMBL" id="FNTH01000001">
    <property type="protein sequence ID" value="SEB98320.1"/>
    <property type="molecule type" value="Genomic_DNA"/>
</dbReference>
<sequence length="109" mass="12385">MNRDAYRRTISALRAEARVRRHNVATFWIVCNGIEFTARAERAAGPVALRTSRLSCRPRRALAAEALHWAAYYRRAAKLSPMSRARNLEAARECIAEASAYHSVFNRLP</sequence>
<reference evidence="1 2" key="1">
    <citation type="submission" date="2016-10" db="EMBL/GenBank/DDBJ databases">
        <authorList>
            <person name="de Groot N.N."/>
        </authorList>
    </citation>
    <scope>NUCLEOTIDE SEQUENCE [LARGE SCALE GENOMIC DNA]</scope>
    <source>
        <strain evidence="1 2">MT12</strain>
    </source>
</reference>
<gene>
    <name evidence="1" type="ORF">SAMN05444164_0721</name>
</gene>
<name>A0A1H4NSY4_9BRAD</name>